<dbReference type="OrthoDB" id="74991at2759"/>
<dbReference type="NCBIfam" id="TIGR00755">
    <property type="entry name" value="ksgA"/>
    <property type="match status" value="1"/>
</dbReference>
<dbReference type="InterPro" id="IPR020596">
    <property type="entry name" value="rRNA_Ade_Mease_Trfase_CS"/>
</dbReference>
<evidence type="ECO:0000313" key="10">
    <source>
        <dbReference type="Proteomes" id="UP000070089"/>
    </source>
</evidence>
<dbReference type="GO" id="GO:0003723">
    <property type="term" value="F:RNA binding"/>
    <property type="evidence" value="ECO:0007669"/>
    <property type="project" value="UniProtKB-UniRule"/>
</dbReference>
<feature type="binding site" evidence="6">
    <location>
        <position position="61"/>
    </location>
    <ligand>
        <name>S-adenosyl-L-methionine</name>
        <dbReference type="ChEBI" id="CHEBI:59789"/>
    </ligand>
</feature>
<feature type="binding site" evidence="6">
    <location>
        <position position="90"/>
    </location>
    <ligand>
        <name>S-adenosyl-L-methionine</name>
        <dbReference type="ChEBI" id="CHEBI:59789"/>
    </ligand>
</feature>
<dbReference type="InterPro" id="IPR020598">
    <property type="entry name" value="rRNA_Ade_methylase_Trfase_N"/>
</dbReference>
<keyword evidence="1 7" id="KW-0698">rRNA processing</keyword>
<comment type="similarity">
    <text evidence="6 7">Belongs to the class I-like SAM-binding methyltransferase superfamily. rRNA adenine N(6)-methyltransferase family.</text>
</comment>
<name>A0A132NPK3_GIAIN</name>
<evidence type="ECO:0000313" key="9">
    <source>
        <dbReference type="EMBL" id="KWX12043.1"/>
    </source>
</evidence>
<dbReference type="PANTHER" id="PTHR11727">
    <property type="entry name" value="DIMETHYLADENOSINE TRANSFERASE"/>
    <property type="match status" value="1"/>
</dbReference>
<accession>A0A132NPK3</accession>
<dbReference type="FunFam" id="3.40.50.150:FF:000081">
    <property type="entry name" value="rRNA adenine N(6)-methyltransferase"/>
    <property type="match status" value="1"/>
</dbReference>
<dbReference type="VEuPathDB" id="GiardiaDB:QR46_3981"/>
<keyword evidence="4 6" id="KW-0949">S-adenosyl-L-methionine</keyword>
<protein>
    <recommendedName>
        <fullName evidence="7">rRNA adenine N(6)-methyltransferase</fullName>
        <ecNumber evidence="7">2.1.1.-</ecNumber>
    </recommendedName>
</protein>
<dbReference type="CDD" id="cd02440">
    <property type="entry name" value="AdoMet_MTases"/>
    <property type="match status" value="1"/>
</dbReference>
<feature type="binding site" evidence="6">
    <location>
        <position position="108"/>
    </location>
    <ligand>
        <name>S-adenosyl-L-methionine</name>
        <dbReference type="ChEBI" id="CHEBI:59789"/>
    </ligand>
</feature>
<organism evidence="9 10">
    <name type="scientific">Giardia duodenalis assemblage B</name>
    <dbReference type="NCBI Taxonomy" id="1394984"/>
    <lineage>
        <taxon>Eukaryota</taxon>
        <taxon>Metamonada</taxon>
        <taxon>Diplomonadida</taxon>
        <taxon>Hexamitidae</taxon>
        <taxon>Giardiinae</taxon>
        <taxon>Giardia</taxon>
    </lineage>
</organism>
<dbReference type="Pfam" id="PF00398">
    <property type="entry name" value="RrnaAD"/>
    <property type="match status" value="1"/>
</dbReference>
<dbReference type="GO" id="GO:0005730">
    <property type="term" value="C:nucleolus"/>
    <property type="evidence" value="ECO:0007669"/>
    <property type="project" value="TreeGrafter"/>
</dbReference>
<evidence type="ECO:0000256" key="1">
    <source>
        <dbReference type="ARBA" id="ARBA00022552"/>
    </source>
</evidence>
<dbReference type="InterPro" id="IPR011530">
    <property type="entry name" value="rRNA_adenine_dimethylase"/>
</dbReference>
<evidence type="ECO:0000256" key="2">
    <source>
        <dbReference type="ARBA" id="ARBA00022603"/>
    </source>
</evidence>
<dbReference type="InterPro" id="IPR029063">
    <property type="entry name" value="SAM-dependent_MTases_sf"/>
</dbReference>
<sequence length="319" mass="35368">MQGFELTKQHGQHLLANPLVIKSIVEKAEIRSTDTVLEIGPGTGNLTLALLEKAKHVIAIEIDPRMVSELKKRIAAIPEYRGKFTIIHKDFTKMPATEIPTFDLCVSNCPYNISSGIVFRLLEIQPFPRKFVLMFQLEFAQRLAAEPGQDQYSRLTVNTKLLSKTKIIIRVSRNSFKPPPNVDSAVVEMYPIGPPPGLDLDEFNGLTRILFSKKNKTLGAIFKTKSLLDDLANNMVRLEEISRLHKPCQSSNQEASGVIHAPSSGNSVTTVLTGTQIRERIAEALAEANLADTRPNHMAIPDLLSLMCTLTAKGVRFTN</sequence>
<dbReference type="SMART" id="SM00650">
    <property type="entry name" value="rADc"/>
    <property type="match status" value="1"/>
</dbReference>
<dbReference type="InterPro" id="IPR001737">
    <property type="entry name" value="KsgA/Erm"/>
</dbReference>
<dbReference type="Gene3D" id="3.40.50.150">
    <property type="entry name" value="Vaccinia Virus protein VP39"/>
    <property type="match status" value="1"/>
</dbReference>
<keyword evidence="5 6" id="KW-0694">RNA-binding</keyword>
<feature type="binding site" evidence="6">
    <location>
        <position position="13"/>
    </location>
    <ligand>
        <name>S-adenosyl-L-methionine</name>
        <dbReference type="ChEBI" id="CHEBI:59789"/>
    </ligand>
</feature>
<evidence type="ECO:0000256" key="6">
    <source>
        <dbReference type="PROSITE-ProRule" id="PRU01026"/>
    </source>
</evidence>
<feature type="binding site" evidence="6">
    <location>
        <position position="40"/>
    </location>
    <ligand>
        <name>S-adenosyl-L-methionine</name>
        <dbReference type="ChEBI" id="CHEBI:59789"/>
    </ligand>
</feature>
<dbReference type="Gene3D" id="1.10.8.480">
    <property type="match status" value="1"/>
</dbReference>
<proteinExistence type="inferred from homology"/>
<dbReference type="PROSITE" id="PS51689">
    <property type="entry name" value="SAM_RNA_A_N6_MT"/>
    <property type="match status" value="1"/>
</dbReference>
<dbReference type="EC" id="2.1.1.-" evidence="7"/>
<evidence type="ECO:0000256" key="7">
    <source>
        <dbReference type="RuleBase" id="RU362106"/>
    </source>
</evidence>
<evidence type="ECO:0000259" key="8">
    <source>
        <dbReference type="SMART" id="SM00650"/>
    </source>
</evidence>
<dbReference type="AlphaFoldDB" id="A0A132NPK3"/>
<comment type="caution">
    <text evidence="9">The sequence shown here is derived from an EMBL/GenBank/DDBJ whole genome shotgun (WGS) entry which is preliminary data.</text>
</comment>
<dbReference type="GO" id="GO:0000179">
    <property type="term" value="F:rRNA (adenine-N6,N6-)-dimethyltransferase activity"/>
    <property type="evidence" value="ECO:0007669"/>
    <property type="project" value="UniProtKB-UniRule"/>
</dbReference>
<keyword evidence="3 6" id="KW-0808">Transferase</keyword>
<gene>
    <name evidence="9" type="ORF">QR46_3981</name>
</gene>
<feature type="binding site" evidence="6">
    <location>
        <position position="15"/>
    </location>
    <ligand>
        <name>S-adenosyl-L-methionine</name>
        <dbReference type="ChEBI" id="CHEBI:59789"/>
    </ligand>
</feature>
<dbReference type="SUPFAM" id="SSF53335">
    <property type="entry name" value="S-adenosyl-L-methionine-dependent methyltransferases"/>
    <property type="match status" value="1"/>
</dbReference>
<dbReference type="EMBL" id="JXTI01000139">
    <property type="protein sequence ID" value="KWX12043.1"/>
    <property type="molecule type" value="Genomic_DNA"/>
</dbReference>
<dbReference type="PROSITE" id="PS01131">
    <property type="entry name" value="RRNA_A_DIMETH"/>
    <property type="match status" value="1"/>
</dbReference>
<evidence type="ECO:0000256" key="5">
    <source>
        <dbReference type="ARBA" id="ARBA00022884"/>
    </source>
</evidence>
<keyword evidence="2 6" id="KW-0489">Methyltransferase</keyword>
<evidence type="ECO:0000256" key="4">
    <source>
        <dbReference type="ARBA" id="ARBA00022691"/>
    </source>
</evidence>
<dbReference type="Proteomes" id="UP000070089">
    <property type="component" value="Unassembled WGS sequence"/>
</dbReference>
<reference evidence="9 10" key="1">
    <citation type="journal article" date="2015" name="Mol. Biochem. Parasitol.">
        <title>Identification of polymorphic genes for use in assemblage B genotyping assays through comparative genomics of multiple assemblage B Giardia duodenalis isolates.</title>
        <authorList>
            <person name="Wielinga C."/>
            <person name="Thompson R.C."/>
            <person name="Monis P."/>
            <person name="Ryan U."/>
        </authorList>
    </citation>
    <scope>NUCLEOTIDE SEQUENCE [LARGE SCALE GENOMIC DNA]</scope>
    <source>
        <strain evidence="9 10">BAH15c1</strain>
    </source>
</reference>
<dbReference type="PANTHER" id="PTHR11727:SF7">
    <property type="entry name" value="DIMETHYLADENOSINE TRANSFERASE-RELATED"/>
    <property type="match status" value="1"/>
</dbReference>
<feature type="domain" description="Ribosomal RNA adenine methylase transferase N-terminal" evidence="8">
    <location>
        <begin position="20"/>
        <end position="193"/>
    </location>
</feature>
<evidence type="ECO:0000256" key="3">
    <source>
        <dbReference type="ARBA" id="ARBA00022679"/>
    </source>
</evidence>